<name>A0ACB9SW59_HOLOL</name>
<sequence>MCCPRRNIQRLRDDASSVSSNLNNKCTGKTAGFLLYILMLSLLNTILLMLAANDKFSRAIERSPDTVSIAFKDVETFIKNTQLQTSFVATSSFEITMDQISNDLENIEKLLGHPFKKDFMRETGFDRTIEELTELKSADLETNLERYSSTASRNKFRDIRSKISFPITHKDLGTFHDQLYSATKQISNTKSAVNFEKIMIKTQEIINNELKVVENHRDSILYKLTALEILLQPNAKLYIFRLERHLHDLQKHVSQQIRNKIGRCKPIWDIFYYLREHICKSAVEPLNALSFSYFTSILIFLCLTPIIINLIGYYKEISVHFPESTINGNFGHELSVRDQAVWTSPQSRSTSSGNHNFLPLPPPLNDETRWASPTQKFKILFDKSESPFKIVLDDLTRTLQRHQISAQNRFQSAELVRTGQDCSPGSLASFPSEVPIPPRPPSIASIRSAPRLAGLYTIAKAKSIRVDWAEFGTLVDQLVEDVPSEITDSQNFEGLASGLSHSITEAMSKATTTSVPISDGWIPSDLVDLVREKRKARKRAQRTPCPLDIARANLLSNTLRDKLRDFHSERWWAKVSSVSVSDGSIWKLARSLKRSKTPSTYGPIHGPNGLVYDSEGKAEIFSDHLETVFADVGVFCAALAAANAGFLGAPAAIQYSSAPAVSTSYFSQPLATVHAAPAVAAVHAAPAVAAVHAAPVAVHAPAIGASQQSVIRSLGGNQAISTYSKAVDSAFSTVRKYDTRITNDALSVAHAPVAYAAPVATYAHAAPVATYAHAAPVATYAHAAPVATYAHAAPVATYAHAAPVATYAHAAPVATYAAAAPVISKAAVSYSPAAVVAHTSFAGLGAHYEW</sequence>
<organism evidence="1 2">
    <name type="scientific">Holotrichia oblita</name>
    <name type="common">Chafer beetle</name>
    <dbReference type="NCBI Taxonomy" id="644536"/>
    <lineage>
        <taxon>Eukaryota</taxon>
        <taxon>Metazoa</taxon>
        <taxon>Ecdysozoa</taxon>
        <taxon>Arthropoda</taxon>
        <taxon>Hexapoda</taxon>
        <taxon>Insecta</taxon>
        <taxon>Pterygota</taxon>
        <taxon>Neoptera</taxon>
        <taxon>Endopterygota</taxon>
        <taxon>Coleoptera</taxon>
        <taxon>Polyphaga</taxon>
        <taxon>Scarabaeiformia</taxon>
        <taxon>Scarabaeidae</taxon>
        <taxon>Melolonthinae</taxon>
        <taxon>Holotrichia</taxon>
    </lineage>
</organism>
<reference evidence="1" key="1">
    <citation type="submission" date="2022-04" db="EMBL/GenBank/DDBJ databases">
        <title>Chromosome-scale genome assembly of Holotrichia oblita Faldermann.</title>
        <authorList>
            <person name="Rongchong L."/>
        </authorList>
    </citation>
    <scope>NUCLEOTIDE SEQUENCE</scope>
    <source>
        <strain evidence="1">81SQS9</strain>
    </source>
</reference>
<protein>
    <submittedName>
        <fullName evidence="1">Larval/pupal cuticle protein h1c-like protein-related</fullName>
    </submittedName>
</protein>
<evidence type="ECO:0000313" key="1">
    <source>
        <dbReference type="EMBL" id="KAI4458766.1"/>
    </source>
</evidence>
<dbReference type="Proteomes" id="UP001056778">
    <property type="component" value="Chromosome 7"/>
</dbReference>
<comment type="caution">
    <text evidence="1">The sequence shown here is derived from an EMBL/GenBank/DDBJ whole genome shotgun (WGS) entry which is preliminary data.</text>
</comment>
<evidence type="ECO:0000313" key="2">
    <source>
        <dbReference type="Proteomes" id="UP001056778"/>
    </source>
</evidence>
<dbReference type="EMBL" id="CM043021">
    <property type="protein sequence ID" value="KAI4458766.1"/>
    <property type="molecule type" value="Genomic_DNA"/>
</dbReference>
<accession>A0ACB9SW59</accession>
<keyword evidence="2" id="KW-1185">Reference proteome</keyword>
<proteinExistence type="predicted"/>
<gene>
    <name evidence="1" type="ORF">MML48_7g00012120</name>
</gene>